<gene>
    <name evidence="4" type="ORF">BPAG_LOCUS11062</name>
</gene>
<feature type="compositionally biased region" description="Polar residues" evidence="3">
    <location>
        <begin position="105"/>
        <end position="115"/>
    </location>
</feature>
<evidence type="ECO:0000256" key="3">
    <source>
        <dbReference type="SAM" id="MobiDB-lite"/>
    </source>
</evidence>
<organism evidence="6">
    <name type="scientific">Brugia pahangi</name>
    <name type="common">Filarial nematode worm</name>
    <dbReference type="NCBI Taxonomy" id="6280"/>
    <lineage>
        <taxon>Eukaryota</taxon>
        <taxon>Metazoa</taxon>
        <taxon>Ecdysozoa</taxon>
        <taxon>Nematoda</taxon>
        <taxon>Chromadorea</taxon>
        <taxon>Rhabditida</taxon>
        <taxon>Spirurina</taxon>
        <taxon>Spiruromorpha</taxon>
        <taxon>Filarioidea</taxon>
        <taxon>Onchocercidae</taxon>
        <taxon>Brugia</taxon>
    </lineage>
</organism>
<dbReference type="STRING" id="6280.A0A0N4TR45"/>
<dbReference type="AlphaFoldDB" id="A0A0N4TR45"/>
<reference evidence="6" key="1">
    <citation type="submission" date="2017-02" db="UniProtKB">
        <authorList>
            <consortium name="WormBaseParasite"/>
        </authorList>
    </citation>
    <scope>IDENTIFICATION</scope>
</reference>
<feature type="region of interest" description="Disordered" evidence="3">
    <location>
        <begin position="96"/>
        <end position="115"/>
    </location>
</feature>
<sequence>MSSNCLVLKTKFGSLGTIIEEDRGDGETTHEVPLILRLTQRETERPHVTWADGTIDNEHLGRMKSNCCCIWVKPRVWDDPTTWEQDEYEVENCRGHTLQMPPQPNDTNSESMHVN</sequence>
<evidence type="ECO:0000256" key="2">
    <source>
        <dbReference type="ARBA" id="ARBA00031039"/>
    </source>
</evidence>
<keyword evidence="5" id="KW-1185">Reference proteome</keyword>
<dbReference type="Proteomes" id="UP000278627">
    <property type="component" value="Unassembled WGS sequence"/>
</dbReference>
<dbReference type="GO" id="GO:0008157">
    <property type="term" value="F:protein phosphatase 1 binding"/>
    <property type="evidence" value="ECO:0007669"/>
    <property type="project" value="TreeGrafter"/>
</dbReference>
<evidence type="ECO:0000256" key="1">
    <source>
        <dbReference type="ARBA" id="ARBA00021994"/>
    </source>
</evidence>
<proteinExistence type="predicted"/>
<dbReference type="GO" id="GO:0005634">
    <property type="term" value="C:nucleus"/>
    <property type="evidence" value="ECO:0007669"/>
    <property type="project" value="TreeGrafter"/>
</dbReference>
<dbReference type="PANTHER" id="PTHR20835:SF0">
    <property type="entry name" value="E3 UBIQUITIN-PROTEIN LIGASE PPP1R11"/>
    <property type="match status" value="1"/>
</dbReference>
<reference evidence="4 5" key="2">
    <citation type="submission" date="2018-11" db="EMBL/GenBank/DDBJ databases">
        <authorList>
            <consortium name="Pathogen Informatics"/>
        </authorList>
    </citation>
    <scope>NUCLEOTIDE SEQUENCE [LARGE SCALE GENOMIC DNA]</scope>
</reference>
<dbReference type="WBParaSite" id="BPAG_0001110001-mRNA-1">
    <property type="protein sequence ID" value="BPAG_0001110001-mRNA-1"/>
    <property type="gene ID" value="BPAG_0001110001"/>
</dbReference>
<evidence type="ECO:0000313" key="5">
    <source>
        <dbReference type="Proteomes" id="UP000278627"/>
    </source>
</evidence>
<dbReference type="PANTHER" id="PTHR20835">
    <property type="entry name" value="E3 UBIQUITIN-PROTEIN LIGASE PPP1R11-RELATED"/>
    <property type="match status" value="1"/>
</dbReference>
<accession>A0A0N4TR45</accession>
<evidence type="ECO:0000313" key="4">
    <source>
        <dbReference type="EMBL" id="VDN92248.1"/>
    </source>
</evidence>
<dbReference type="GO" id="GO:0004865">
    <property type="term" value="F:protein serine/threonine phosphatase inhibitor activity"/>
    <property type="evidence" value="ECO:0007669"/>
    <property type="project" value="InterPro"/>
</dbReference>
<evidence type="ECO:0000313" key="6">
    <source>
        <dbReference type="WBParaSite" id="BPAG_0001110001-mRNA-1"/>
    </source>
</evidence>
<name>A0A0N4TR45_BRUPA</name>
<dbReference type="InterPro" id="IPR011107">
    <property type="entry name" value="PPI_Ypi1"/>
</dbReference>
<dbReference type="EMBL" id="UZAD01013212">
    <property type="protein sequence ID" value="VDN92248.1"/>
    <property type="molecule type" value="Genomic_DNA"/>
</dbReference>
<protein>
    <recommendedName>
        <fullName evidence="1">E3 ubiquitin-protein ligase PPP1R11</fullName>
    </recommendedName>
    <alternativeName>
        <fullName evidence="2">Protein phosphatase 1 regulatory subunit 11</fullName>
    </alternativeName>
</protein>
<dbReference type="Pfam" id="PF07491">
    <property type="entry name" value="PPI_Ypi1"/>
    <property type="match status" value="1"/>
</dbReference>